<evidence type="ECO:0000256" key="1">
    <source>
        <dbReference type="ARBA" id="ARBA00023002"/>
    </source>
</evidence>
<keyword evidence="1 4" id="KW-0560">Oxidoreductase</keyword>
<dbReference type="SUPFAM" id="SSF51735">
    <property type="entry name" value="NAD(P)-binding Rossmann-fold domains"/>
    <property type="match status" value="1"/>
</dbReference>
<accession>A0A517QE77</accession>
<dbReference type="PANTHER" id="PTHR43818:SF11">
    <property type="entry name" value="BCDNA.GH03377"/>
    <property type="match status" value="1"/>
</dbReference>
<dbReference type="Pfam" id="PF22725">
    <property type="entry name" value="GFO_IDH_MocA_C3"/>
    <property type="match status" value="1"/>
</dbReference>
<organism evidence="4 5">
    <name type="scientific">Gimesia panareensis</name>
    <dbReference type="NCBI Taxonomy" id="2527978"/>
    <lineage>
        <taxon>Bacteria</taxon>
        <taxon>Pseudomonadati</taxon>
        <taxon>Planctomycetota</taxon>
        <taxon>Planctomycetia</taxon>
        <taxon>Planctomycetales</taxon>
        <taxon>Planctomycetaceae</taxon>
        <taxon>Gimesia</taxon>
    </lineage>
</organism>
<keyword evidence="5" id="KW-1185">Reference proteome</keyword>
<dbReference type="SUPFAM" id="SSF55347">
    <property type="entry name" value="Glyceraldehyde-3-phosphate dehydrogenase-like, C-terminal domain"/>
    <property type="match status" value="1"/>
</dbReference>
<dbReference type="Proteomes" id="UP000315647">
    <property type="component" value="Chromosome"/>
</dbReference>
<dbReference type="Gene3D" id="3.40.50.720">
    <property type="entry name" value="NAD(P)-binding Rossmann-like Domain"/>
    <property type="match status" value="1"/>
</dbReference>
<dbReference type="InterPro" id="IPR050463">
    <property type="entry name" value="Gfo/Idh/MocA_oxidrdct_glycsds"/>
</dbReference>
<protein>
    <submittedName>
        <fullName evidence="4">Putative oxidoreductase YhhX</fullName>
        <ecNumber evidence="4">1.-.-.-</ecNumber>
    </submittedName>
</protein>
<name>A0A517QE77_9PLAN</name>
<dbReference type="GO" id="GO:0016491">
    <property type="term" value="F:oxidoreductase activity"/>
    <property type="evidence" value="ECO:0007669"/>
    <property type="project" value="UniProtKB-KW"/>
</dbReference>
<dbReference type="EMBL" id="CP037421">
    <property type="protein sequence ID" value="QDT29929.1"/>
    <property type="molecule type" value="Genomic_DNA"/>
</dbReference>
<gene>
    <name evidence="4" type="primary">yhhX</name>
    <name evidence="4" type="ORF">Enr10x_52870</name>
</gene>
<evidence type="ECO:0000259" key="3">
    <source>
        <dbReference type="Pfam" id="PF22725"/>
    </source>
</evidence>
<evidence type="ECO:0000313" key="4">
    <source>
        <dbReference type="EMBL" id="QDT29929.1"/>
    </source>
</evidence>
<dbReference type="Gene3D" id="3.30.360.10">
    <property type="entry name" value="Dihydrodipicolinate Reductase, domain 2"/>
    <property type="match status" value="1"/>
</dbReference>
<dbReference type="RefSeq" id="WP_145451817.1">
    <property type="nucleotide sequence ID" value="NZ_CP037421.1"/>
</dbReference>
<dbReference type="InterPro" id="IPR036291">
    <property type="entry name" value="NAD(P)-bd_dom_sf"/>
</dbReference>
<feature type="domain" description="GFO/IDH/MocA-like oxidoreductase" evidence="3">
    <location>
        <begin position="147"/>
        <end position="263"/>
    </location>
</feature>
<dbReference type="EC" id="1.-.-.-" evidence="4"/>
<feature type="domain" description="Gfo/Idh/MocA-like oxidoreductase N-terminal" evidence="2">
    <location>
        <begin position="16"/>
        <end position="137"/>
    </location>
</feature>
<dbReference type="PANTHER" id="PTHR43818">
    <property type="entry name" value="BCDNA.GH03377"/>
    <property type="match status" value="1"/>
</dbReference>
<dbReference type="AlphaFoldDB" id="A0A517QE77"/>
<reference evidence="4 5" key="1">
    <citation type="submission" date="2019-03" db="EMBL/GenBank/DDBJ databases">
        <title>Deep-cultivation of Planctomycetes and their phenomic and genomic characterization uncovers novel biology.</title>
        <authorList>
            <person name="Wiegand S."/>
            <person name="Jogler M."/>
            <person name="Boedeker C."/>
            <person name="Pinto D."/>
            <person name="Vollmers J."/>
            <person name="Rivas-Marin E."/>
            <person name="Kohn T."/>
            <person name="Peeters S.H."/>
            <person name="Heuer A."/>
            <person name="Rast P."/>
            <person name="Oberbeckmann S."/>
            <person name="Bunk B."/>
            <person name="Jeske O."/>
            <person name="Meyerdierks A."/>
            <person name="Storesund J.E."/>
            <person name="Kallscheuer N."/>
            <person name="Luecker S."/>
            <person name="Lage O.M."/>
            <person name="Pohl T."/>
            <person name="Merkel B.J."/>
            <person name="Hornburger P."/>
            <person name="Mueller R.-W."/>
            <person name="Bruemmer F."/>
            <person name="Labrenz M."/>
            <person name="Spormann A.M."/>
            <person name="Op den Camp H."/>
            <person name="Overmann J."/>
            <person name="Amann R."/>
            <person name="Jetten M.S.M."/>
            <person name="Mascher T."/>
            <person name="Medema M.H."/>
            <person name="Devos D.P."/>
            <person name="Kaster A.-K."/>
            <person name="Ovreas L."/>
            <person name="Rohde M."/>
            <person name="Galperin M.Y."/>
            <person name="Jogler C."/>
        </authorList>
    </citation>
    <scope>NUCLEOTIDE SEQUENCE [LARGE SCALE GENOMIC DNA]</scope>
    <source>
        <strain evidence="4 5">Enr10</strain>
    </source>
</reference>
<evidence type="ECO:0000313" key="5">
    <source>
        <dbReference type="Proteomes" id="UP000315647"/>
    </source>
</evidence>
<dbReference type="InterPro" id="IPR000683">
    <property type="entry name" value="Gfo/Idh/MocA-like_OxRdtase_N"/>
</dbReference>
<sequence>MSFNKLKQGTSTVDKIKVGQIGVGHPHAGGKMQAFRKSADYEVVGVVEPDPMLRKYAESTGIYQGLPFLTEEQLLNVEGLQAVAVETRVPDLLKTAETCIAAGKHIHLDKPAGLSLPYFKRILDQAAQKHLLLQMGYMYRYNPGVVLLRDLLKKGWLGEPFEVHTVISKKMDAASRAKLEPQPGGMMFELGCHVIDLVVQILGRPDAVAPFAQHASAIDDQLQDNMLAVFQYPKALATVKTSCNEVDGFNRRHIVVCGSAGTYHLQPFARPTAKLTLEKAKGKYRKGAQEISFDGYTRYQDDVADMARIIRREKDIDFSYQHDFDVQETVLKSAGLPTS</sequence>
<dbReference type="GO" id="GO:0000166">
    <property type="term" value="F:nucleotide binding"/>
    <property type="evidence" value="ECO:0007669"/>
    <property type="project" value="InterPro"/>
</dbReference>
<dbReference type="InterPro" id="IPR055170">
    <property type="entry name" value="GFO_IDH_MocA-like_dom"/>
</dbReference>
<proteinExistence type="predicted"/>
<dbReference type="Pfam" id="PF01408">
    <property type="entry name" value="GFO_IDH_MocA"/>
    <property type="match status" value="1"/>
</dbReference>
<evidence type="ECO:0000259" key="2">
    <source>
        <dbReference type="Pfam" id="PF01408"/>
    </source>
</evidence>